<sequence>MDDSIDKSDPFDDGPATKLIRPTADSSHVSGWNPINRISKKSTEDWAHGKSDPEYSSHNALDEEPIDPGFDEKYFDHYGYINYINSSQMKKSTTTTTHEQQNIASPHRILDRTPKRPKTSYAHLSRATDEPTDPWERDTVSTRHSTPIKKPYTAEEDAWLDLFHAKIRGAIEAGAVTRVPGPPLVLQAFNTFFKNKYSVQEEEDGGAAAGESEWTPRSFGSMYRKLRCGGSKVGREREKLSKLVGHKKHGRMYIPELSAEEVEAYQRDRTVVLEDVILERREESMVDILRECSGRVRKRKFGD</sequence>
<accession>M2V0X1</accession>
<evidence type="ECO:0000313" key="2">
    <source>
        <dbReference type="EMBL" id="EMD93678.1"/>
    </source>
</evidence>
<reference evidence="3" key="2">
    <citation type="journal article" date="2013" name="PLoS Genet.">
        <title>Comparative genome structure, secondary metabolite, and effector coding capacity across Cochliobolus pathogens.</title>
        <authorList>
            <person name="Condon B.J."/>
            <person name="Leng Y."/>
            <person name="Wu D."/>
            <person name="Bushley K.E."/>
            <person name="Ohm R.A."/>
            <person name="Otillar R."/>
            <person name="Martin J."/>
            <person name="Schackwitz W."/>
            <person name="Grimwood J."/>
            <person name="MohdZainudin N."/>
            <person name="Xue C."/>
            <person name="Wang R."/>
            <person name="Manning V.A."/>
            <person name="Dhillon B."/>
            <person name="Tu Z.J."/>
            <person name="Steffenson B.J."/>
            <person name="Salamov A."/>
            <person name="Sun H."/>
            <person name="Lowry S."/>
            <person name="LaButti K."/>
            <person name="Han J."/>
            <person name="Copeland A."/>
            <person name="Lindquist E."/>
            <person name="Barry K."/>
            <person name="Schmutz J."/>
            <person name="Baker S.E."/>
            <person name="Ciuffetti L.M."/>
            <person name="Grigoriev I.V."/>
            <person name="Zhong S."/>
            <person name="Turgeon B.G."/>
        </authorList>
    </citation>
    <scope>NUCLEOTIDE SEQUENCE [LARGE SCALE GENOMIC DNA]</scope>
    <source>
        <strain evidence="3">C5 / ATCC 48332 / race O</strain>
    </source>
</reference>
<evidence type="ECO:0000313" key="3">
    <source>
        <dbReference type="Proteomes" id="UP000016936"/>
    </source>
</evidence>
<proteinExistence type="predicted"/>
<evidence type="ECO:0000256" key="1">
    <source>
        <dbReference type="SAM" id="MobiDB-lite"/>
    </source>
</evidence>
<dbReference type="OMA" id="AWLDLFH"/>
<reference evidence="2 3" key="1">
    <citation type="journal article" date="2012" name="PLoS Pathog.">
        <title>Diverse lifestyles and strategies of plant pathogenesis encoded in the genomes of eighteen Dothideomycetes fungi.</title>
        <authorList>
            <person name="Ohm R.A."/>
            <person name="Feau N."/>
            <person name="Henrissat B."/>
            <person name="Schoch C.L."/>
            <person name="Horwitz B.A."/>
            <person name="Barry K.W."/>
            <person name="Condon B.J."/>
            <person name="Copeland A.C."/>
            <person name="Dhillon B."/>
            <person name="Glaser F."/>
            <person name="Hesse C.N."/>
            <person name="Kosti I."/>
            <person name="LaButti K."/>
            <person name="Lindquist E.A."/>
            <person name="Lucas S."/>
            <person name="Salamov A.A."/>
            <person name="Bradshaw R.E."/>
            <person name="Ciuffetti L."/>
            <person name="Hamelin R.C."/>
            <person name="Kema G.H.J."/>
            <person name="Lawrence C."/>
            <person name="Scott J.A."/>
            <person name="Spatafora J.W."/>
            <person name="Turgeon B.G."/>
            <person name="de Wit P.J.G.M."/>
            <person name="Zhong S."/>
            <person name="Goodwin S.B."/>
            <person name="Grigoriev I.V."/>
        </authorList>
    </citation>
    <scope>NUCLEOTIDE SEQUENCE [LARGE SCALE GENOMIC DNA]</scope>
    <source>
        <strain evidence="3">C5 / ATCC 48332 / race O</strain>
    </source>
</reference>
<protein>
    <submittedName>
        <fullName evidence="2">Uncharacterized protein</fullName>
    </submittedName>
</protein>
<dbReference type="EMBL" id="KB445573">
    <property type="protein sequence ID" value="EMD93678.1"/>
    <property type="molecule type" value="Genomic_DNA"/>
</dbReference>
<keyword evidence="3" id="KW-1185">Reference proteome</keyword>
<organism evidence="2 3">
    <name type="scientific">Cochliobolus heterostrophus (strain C5 / ATCC 48332 / race O)</name>
    <name type="common">Southern corn leaf blight fungus</name>
    <name type="synonym">Bipolaris maydis</name>
    <dbReference type="NCBI Taxonomy" id="701091"/>
    <lineage>
        <taxon>Eukaryota</taxon>
        <taxon>Fungi</taxon>
        <taxon>Dikarya</taxon>
        <taxon>Ascomycota</taxon>
        <taxon>Pezizomycotina</taxon>
        <taxon>Dothideomycetes</taxon>
        <taxon>Pleosporomycetidae</taxon>
        <taxon>Pleosporales</taxon>
        <taxon>Pleosporineae</taxon>
        <taxon>Pleosporaceae</taxon>
        <taxon>Bipolaris</taxon>
    </lineage>
</organism>
<dbReference type="AlphaFoldDB" id="M2V0X1"/>
<feature type="compositionally biased region" description="Basic and acidic residues" evidence="1">
    <location>
        <begin position="41"/>
        <end position="55"/>
    </location>
</feature>
<feature type="region of interest" description="Disordered" evidence="1">
    <location>
        <begin position="1"/>
        <end position="68"/>
    </location>
</feature>
<dbReference type="Proteomes" id="UP000016936">
    <property type="component" value="Unassembled WGS sequence"/>
</dbReference>
<feature type="region of interest" description="Disordered" evidence="1">
    <location>
        <begin position="122"/>
        <end position="143"/>
    </location>
</feature>
<gene>
    <name evidence="2" type="ORF">COCHEDRAFT_1095337</name>
</gene>
<dbReference type="OrthoDB" id="3800368at2759"/>
<feature type="compositionally biased region" description="Basic and acidic residues" evidence="1">
    <location>
        <begin position="126"/>
        <end position="141"/>
    </location>
</feature>
<feature type="compositionally biased region" description="Basic and acidic residues" evidence="1">
    <location>
        <begin position="1"/>
        <end position="10"/>
    </location>
</feature>
<name>M2V0X1_COCH5</name>
<dbReference type="HOGENOM" id="CLU_918293_0_0_1"/>